<evidence type="ECO:0000313" key="5">
    <source>
        <dbReference type="EMBL" id="SDK01953.1"/>
    </source>
</evidence>
<organism evidence="5 6">
    <name type="scientific">Sediminibacillus albus</name>
    <dbReference type="NCBI Taxonomy" id="407036"/>
    <lineage>
        <taxon>Bacteria</taxon>
        <taxon>Bacillati</taxon>
        <taxon>Bacillota</taxon>
        <taxon>Bacilli</taxon>
        <taxon>Bacillales</taxon>
        <taxon>Bacillaceae</taxon>
        <taxon>Sediminibacillus</taxon>
    </lineage>
</organism>
<dbReference type="Pfam" id="PF12833">
    <property type="entry name" value="HTH_18"/>
    <property type="match status" value="1"/>
</dbReference>
<dbReference type="InterPro" id="IPR011256">
    <property type="entry name" value="Reg_factor_effector_dom_sf"/>
</dbReference>
<keyword evidence="6" id="KW-1185">Reference proteome</keyword>
<evidence type="ECO:0000256" key="2">
    <source>
        <dbReference type="ARBA" id="ARBA00023125"/>
    </source>
</evidence>
<evidence type="ECO:0000256" key="3">
    <source>
        <dbReference type="ARBA" id="ARBA00023163"/>
    </source>
</evidence>
<accession>A0A1G8YGY1</accession>
<feature type="domain" description="HTH araC/xylS-type" evidence="4">
    <location>
        <begin position="8"/>
        <end position="106"/>
    </location>
</feature>
<sequence>MDLLKNMNQAIKYMEENLTHEIDYKKAARLAYCSEYHFKRMFSFLAGIPLSEYIRRRRLTLAAFELKDSETKVIDTAIKYGYSSPDSFARAFQNLHGLTPSEARNNGHSLKAYPPMAFQLSITGGEEMNYRIEEKQAFRLAGIKKRVPIVFNGVNPAIASMWKTLNNETIQKFKELSNVEPLGLLQASTNFSEGRMEEKGELDHYIGVATTRECPDNMAQLEVSPMTWAVFESVGPFPDTLQNIWGRIYSEWFPASNYQQVEGPEILWNETNDVNSPAFKSEIWIPISKNPANA</sequence>
<evidence type="ECO:0000313" key="6">
    <source>
        <dbReference type="Proteomes" id="UP000198694"/>
    </source>
</evidence>
<dbReference type="SUPFAM" id="SSF55136">
    <property type="entry name" value="Probable bacterial effector-binding domain"/>
    <property type="match status" value="1"/>
</dbReference>
<evidence type="ECO:0000256" key="1">
    <source>
        <dbReference type="ARBA" id="ARBA00023015"/>
    </source>
</evidence>
<gene>
    <name evidence="5" type="ORF">SAMN05216243_1607</name>
</gene>
<dbReference type="InterPro" id="IPR018060">
    <property type="entry name" value="HTH_AraC"/>
</dbReference>
<dbReference type="SUPFAM" id="SSF46689">
    <property type="entry name" value="Homeodomain-like"/>
    <property type="match status" value="2"/>
</dbReference>
<name>A0A1G8YGY1_9BACI</name>
<dbReference type="PANTHER" id="PTHR47504">
    <property type="entry name" value="RIGHT ORIGIN-BINDING PROTEIN"/>
    <property type="match status" value="1"/>
</dbReference>
<keyword evidence="3" id="KW-0804">Transcription</keyword>
<dbReference type="SMART" id="SM00342">
    <property type="entry name" value="HTH_ARAC"/>
    <property type="match status" value="1"/>
</dbReference>
<reference evidence="5 6" key="1">
    <citation type="submission" date="2016-10" db="EMBL/GenBank/DDBJ databases">
        <authorList>
            <person name="de Groot N.N."/>
        </authorList>
    </citation>
    <scope>NUCLEOTIDE SEQUENCE [LARGE SCALE GENOMIC DNA]</scope>
    <source>
        <strain evidence="5 6">CGMCC 1.6502</strain>
    </source>
</reference>
<keyword evidence="1" id="KW-0805">Transcription regulation</keyword>
<dbReference type="PANTHER" id="PTHR47504:SF5">
    <property type="entry name" value="RIGHT ORIGIN-BINDING PROTEIN"/>
    <property type="match status" value="1"/>
</dbReference>
<dbReference type="STRING" id="407036.SAMN05216243_1607"/>
<dbReference type="GO" id="GO:0003700">
    <property type="term" value="F:DNA-binding transcription factor activity"/>
    <property type="evidence" value="ECO:0007669"/>
    <property type="project" value="InterPro"/>
</dbReference>
<dbReference type="GO" id="GO:0043565">
    <property type="term" value="F:sequence-specific DNA binding"/>
    <property type="evidence" value="ECO:0007669"/>
    <property type="project" value="InterPro"/>
</dbReference>
<dbReference type="PRINTS" id="PR00032">
    <property type="entry name" value="HTHARAC"/>
</dbReference>
<protein>
    <submittedName>
        <fullName evidence="5">AraC family transcriptional regulator</fullName>
    </submittedName>
</protein>
<dbReference type="OrthoDB" id="9801123at2"/>
<dbReference type="SMART" id="SM00871">
    <property type="entry name" value="AraC_E_bind"/>
    <property type="match status" value="1"/>
</dbReference>
<dbReference type="Pfam" id="PF06445">
    <property type="entry name" value="GyrI-like"/>
    <property type="match status" value="1"/>
</dbReference>
<dbReference type="InterPro" id="IPR050959">
    <property type="entry name" value="MarA-like"/>
</dbReference>
<dbReference type="PROSITE" id="PS00041">
    <property type="entry name" value="HTH_ARAC_FAMILY_1"/>
    <property type="match status" value="1"/>
</dbReference>
<dbReference type="EMBL" id="FNFL01000002">
    <property type="protein sequence ID" value="SDK01953.1"/>
    <property type="molecule type" value="Genomic_DNA"/>
</dbReference>
<dbReference type="Gene3D" id="3.20.80.10">
    <property type="entry name" value="Regulatory factor, effector binding domain"/>
    <property type="match status" value="1"/>
</dbReference>
<dbReference type="InterPro" id="IPR020449">
    <property type="entry name" value="Tscrpt_reg_AraC-type_HTH"/>
</dbReference>
<dbReference type="Gene3D" id="1.10.10.60">
    <property type="entry name" value="Homeodomain-like"/>
    <property type="match status" value="2"/>
</dbReference>
<dbReference type="InterPro" id="IPR009057">
    <property type="entry name" value="Homeodomain-like_sf"/>
</dbReference>
<proteinExistence type="predicted"/>
<evidence type="ECO:0000259" key="4">
    <source>
        <dbReference type="PROSITE" id="PS01124"/>
    </source>
</evidence>
<dbReference type="InterPro" id="IPR029442">
    <property type="entry name" value="GyrI-like"/>
</dbReference>
<dbReference type="AlphaFoldDB" id="A0A1G8YGY1"/>
<dbReference type="RefSeq" id="WP_093212841.1">
    <property type="nucleotide sequence ID" value="NZ_FNFL01000002.1"/>
</dbReference>
<dbReference type="InterPro" id="IPR018062">
    <property type="entry name" value="HTH_AraC-typ_CS"/>
</dbReference>
<dbReference type="PROSITE" id="PS01124">
    <property type="entry name" value="HTH_ARAC_FAMILY_2"/>
    <property type="match status" value="1"/>
</dbReference>
<keyword evidence="2" id="KW-0238">DNA-binding</keyword>
<dbReference type="Proteomes" id="UP000198694">
    <property type="component" value="Unassembled WGS sequence"/>
</dbReference>
<dbReference type="InterPro" id="IPR010499">
    <property type="entry name" value="AraC_E-bd"/>
</dbReference>